<organism evidence="2 3">
    <name type="scientific">Vibrio phage VEN</name>
    <dbReference type="NCBI Taxonomy" id="2059879"/>
    <lineage>
        <taxon>Viruses</taxon>
        <taxon>Duplodnaviria</taxon>
        <taxon>Heunggongvirae</taxon>
        <taxon>Uroviricota</taxon>
        <taxon>Caudoviricetes</taxon>
        <taxon>Autographivirales</taxon>
        <taxon>Autosignataviridae</taxon>
        <taxon>Colwellvirinae</taxon>
        <taxon>Trungvirus</taxon>
        <taxon>Trungvirus VEN</taxon>
    </lineage>
</organism>
<reference evidence="2 3" key="1">
    <citation type="submission" date="2017-11" db="EMBL/GenBank/DDBJ databases">
        <authorList>
            <person name="Han C.G."/>
        </authorList>
    </citation>
    <scope>NUCLEOTIDE SEQUENCE [LARGE SCALE GENOMIC DNA]</scope>
</reference>
<evidence type="ECO:0000256" key="1">
    <source>
        <dbReference type="SAM" id="MobiDB-lite"/>
    </source>
</evidence>
<protein>
    <recommendedName>
        <fullName evidence="4">Tail tubular protein B</fullName>
    </recommendedName>
</protein>
<proteinExistence type="predicted"/>
<dbReference type="KEGG" id="vg:54987095"/>
<accession>A0A2H5BMU2</accession>
<dbReference type="GeneID" id="54987095"/>
<dbReference type="RefSeq" id="YP_009796704.1">
    <property type="nucleotide sequence ID" value="NC_047903.1"/>
</dbReference>
<evidence type="ECO:0000313" key="3">
    <source>
        <dbReference type="Proteomes" id="UP000241061"/>
    </source>
</evidence>
<name>A0A2H5BMU2_9CAUD</name>
<sequence>MGKVTGSWERPIQGVSQQADKDRIDGQCTIQENLVPSPLQGLIKRIGTRHIAQLLDDAHPDSQWYLYNRGDDESYIIVIEPNSLPRVFDIEGNERVVNATEYSAPYLSVSNPAKDLTLSTVADFTFILNKEVPTEERDDVEGENPAMAIVYLQFATYARDYEVIVDGVSLAKYTTPSGSDANTHPPFIKTNYIIEELANQINSVNMVTSNHTVQEIVGPPAQYYVTLPVAPYNVVSTFNLTQNVFINHINIVGTSIYFNSSDVNTGDVIKVIYGAVGSTNHTAEAFGNVLYLTANDGQPFEISTIDSADGNDLIAVQDKVRQVSNLPPKAPEGYIVEVQNKEGYKANSFWLKAESKDEEQTGSNVRWVESLAQGAKKGFKKETLPHVLVSEADGSFTLSYGEWEDREVGNDDTNAFPSFSGQPLRSLGIFQNRMLVTSGEAAIFGRTNRFFNFFRETTQEILDSDPIDIFADTLTINNLTHNAILDGDIVFFAENGQFILKGDKPITGATAILRQATSFPINVKTEPAITGESIMIPYDSGAYTGVRELFTDSFTDTKRARPITEHVAEYIEGQAVRMISSPNINTMAIQTDKDASILYMYDWLWVGDQRAQSAFHKWTMTGDILYAKFIRDVLYFVVKRANGVFLEVMPISSDADDNGLDFPVRLDQRTVVTPVWNNFRWEWTMPYKPDSSELLEFVRGEGCWEGDRGTSVIFETDGTLYWSYDDLADNLNGVLSCNLTAGTKFVSRFQPTQPFLRDQGGSVMGLDRLTLGKVTLNYESIGSISVTVNDKRSRRDWRYEYNGRVMGGWNNRVGFAPLDSGTFTFPVRMPTSHATFLIETEDYRPFVLRDMEWSGMFKQRGRRY</sequence>
<dbReference type="EMBL" id="MG545917">
    <property type="protein sequence ID" value="AUG87650.1"/>
    <property type="molecule type" value="Genomic_DNA"/>
</dbReference>
<dbReference type="Pfam" id="PF25675">
    <property type="entry name" value="Phage_nozzle"/>
    <property type="match status" value="2"/>
</dbReference>
<dbReference type="InterPro" id="IPR058003">
    <property type="entry name" value="Phage_gp12"/>
</dbReference>
<dbReference type="Proteomes" id="UP000241061">
    <property type="component" value="Segment"/>
</dbReference>
<evidence type="ECO:0008006" key="4">
    <source>
        <dbReference type="Google" id="ProtNLM"/>
    </source>
</evidence>
<evidence type="ECO:0000313" key="2">
    <source>
        <dbReference type="EMBL" id="AUG87650.1"/>
    </source>
</evidence>
<keyword evidence="3" id="KW-1185">Reference proteome</keyword>
<feature type="region of interest" description="Disordered" evidence="1">
    <location>
        <begin position="1"/>
        <end position="21"/>
    </location>
</feature>